<gene>
    <name evidence="2" type="ORF">AB6A40_007123</name>
</gene>
<dbReference type="EMBL" id="JBGFUD010005512">
    <property type="protein sequence ID" value="MFH4980414.1"/>
    <property type="molecule type" value="Genomic_DNA"/>
</dbReference>
<evidence type="ECO:0000259" key="1">
    <source>
        <dbReference type="Pfam" id="PF00112"/>
    </source>
</evidence>
<proteinExistence type="predicted"/>
<dbReference type="Pfam" id="PF00112">
    <property type="entry name" value="Peptidase_C1"/>
    <property type="match status" value="1"/>
</dbReference>
<dbReference type="SUPFAM" id="SSF54001">
    <property type="entry name" value="Cysteine proteinases"/>
    <property type="match status" value="1"/>
</dbReference>
<dbReference type="Proteomes" id="UP001608902">
    <property type="component" value="Unassembled WGS sequence"/>
</dbReference>
<reference evidence="2 3" key="1">
    <citation type="submission" date="2024-08" db="EMBL/GenBank/DDBJ databases">
        <title>Gnathostoma spinigerum genome.</title>
        <authorList>
            <person name="Gonzalez-Bertolin B."/>
            <person name="Monzon S."/>
            <person name="Zaballos A."/>
            <person name="Jimenez P."/>
            <person name="Dekumyoy P."/>
            <person name="Varona S."/>
            <person name="Cuesta I."/>
            <person name="Sumanam S."/>
            <person name="Adisakwattana P."/>
            <person name="Gasser R.B."/>
            <person name="Hernandez-Gonzalez A."/>
            <person name="Young N.D."/>
            <person name="Perteguer M.J."/>
        </authorList>
    </citation>
    <scope>NUCLEOTIDE SEQUENCE [LARGE SCALE GENOMIC DNA]</scope>
    <source>
        <strain evidence="2">AL3</strain>
        <tissue evidence="2">Liver</tissue>
    </source>
</reference>
<accession>A0ABD6EKC0</accession>
<protein>
    <recommendedName>
        <fullName evidence="1">Peptidase C1A papain C-terminal domain-containing protein</fullName>
    </recommendedName>
</protein>
<comment type="caution">
    <text evidence="2">The sequence shown here is derived from an EMBL/GenBank/DDBJ whole genome shotgun (WGS) entry which is preliminary data.</text>
</comment>
<evidence type="ECO:0000313" key="3">
    <source>
        <dbReference type="Proteomes" id="UP001608902"/>
    </source>
</evidence>
<evidence type="ECO:0000313" key="2">
    <source>
        <dbReference type="EMBL" id="MFH4980414.1"/>
    </source>
</evidence>
<dbReference type="Gene3D" id="3.90.70.10">
    <property type="entry name" value="Cysteine proteinases"/>
    <property type="match status" value="1"/>
</dbReference>
<dbReference type="AlphaFoldDB" id="A0ABD6EKC0"/>
<feature type="domain" description="Peptidase C1A papain C-terminal" evidence="1">
    <location>
        <begin position="2"/>
        <end position="33"/>
    </location>
</feature>
<keyword evidence="3" id="KW-1185">Reference proteome</keyword>
<sequence>MANSWNTDWGENGYFRILRGKNECDLERGASAGMPDTMRYHEDLAITGGILC</sequence>
<organism evidence="2 3">
    <name type="scientific">Gnathostoma spinigerum</name>
    <dbReference type="NCBI Taxonomy" id="75299"/>
    <lineage>
        <taxon>Eukaryota</taxon>
        <taxon>Metazoa</taxon>
        <taxon>Ecdysozoa</taxon>
        <taxon>Nematoda</taxon>
        <taxon>Chromadorea</taxon>
        <taxon>Rhabditida</taxon>
        <taxon>Spirurina</taxon>
        <taxon>Gnathostomatomorpha</taxon>
        <taxon>Gnathostomatoidea</taxon>
        <taxon>Gnathostomatidae</taxon>
        <taxon>Gnathostoma</taxon>
    </lineage>
</organism>
<dbReference type="InterPro" id="IPR000668">
    <property type="entry name" value="Peptidase_C1A_C"/>
</dbReference>
<dbReference type="InterPro" id="IPR038765">
    <property type="entry name" value="Papain-like_cys_pep_sf"/>
</dbReference>
<name>A0ABD6EKC0_9BILA</name>